<dbReference type="Proteomes" id="UP000006250">
    <property type="component" value="Unassembled WGS sequence"/>
</dbReference>
<dbReference type="CDD" id="cd00487">
    <property type="entry name" value="Pep_deformylase"/>
    <property type="match status" value="1"/>
</dbReference>
<keyword evidence="2 3" id="KW-0378">Hydrolase</keyword>
<dbReference type="PRINTS" id="PR01576">
    <property type="entry name" value="PDEFORMYLASE"/>
</dbReference>
<feature type="active site" evidence="2">
    <location>
        <position position="135"/>
    </location>
</feature>
<dbReference type="HAMAP" id="MF_00163">
    <property type="entry name" value="Pep_deformylase"/>
    <property type="match status" value="1"/>
</dbReference>
<keyword evidence="2" id="KW-0648">Protein biosynthesis</keyword>
<dbReference type="PIRSF" id="PIRSF004749">
    <property type="entry name" value="Pep_def"/>
    <property type="match status" value="1"/>
</dbReference>
<evidence type="ECO:0000256" key="1">
    <source>
        <dbReference type="ARBA" id="ARBA00010759"/>
    </source>
</evidence>
<feature type="binding site" evidence="2">
    <location>
        <position position="138"/>
    </location>
    <ligand>
        <name>Fe cation</name>
        <dbReference type="ChEBI" id="CHEBI:24875"/>
    </ligand>
</feature>
<proteinExistence type="inferred from homology"/>
<dbReference type="Gene3D" id="3.90.45.10">
    <property type="entry name" value="Peptide deformylase"/>
    <property type="match status" value="1"/>
</dbReference>
<dbReference type="GO" id="GO:0042586">
    <property type="term" value="F:peptide deformylase activity"/>
    <property type="evidence" value="ECO:0007669"/>
    <property type="project" value="UniProtKB-UniRule"/>
</dbReference>
<dbReference type="NCBIfam" id="TIGR00079">
    <property type="entry name" value="pept_deformyl"/>
    <property type="match status" value="1"/>
</dbReference>
<dbReference type="STRING" id="596151.DesfrDRAFT_0585"/>
<dbReference type="InterPro" id="IPR023635">
    <property type="entry name" value="Peptide_deformylase"/>
</dbReference>
<dbReference type="RefSeq" id="WP_005990942.1">
    <property type="nucleotide sequence ID" value="NZ_AECZ01000003.1"/>
</dbReference>
<keyword evidence="2" id="KW-0479">Metal-binding</keyword>
<dbReference type="GO" id="GO:0006412">
    <property type="term" value="P:translation"/>
    <property type="evidence" value="ECO:0007669"/>
    <property type="project" value="UniProtKB-UniRule"/>
</dbReference>
<evidence type="ECO:0000313" key="4">
    <source>
        <dbReference type="Proteomes" id="UP000006250"/>
    </source>
</evidence>
<comment type="cofactor">
    <cofactor evidence="2">
        <name>Fe(2+)</name>
        <dbReference type="ChEBI" id="CHEBI:29033"/>
    </cofactor>
    <text evidence="2">Binds 1 Fe(2+) ion.</text>
</comment>
<dbReference type="PANTHER" id="PTHR10458">
    <property type="entry name" value="PEPTIDE DEFORMYLASE"/>
    <property type="match status" value="1"/>
</dbReference>
<dbReference type="AlphaFoldDB" id="E1JSJ6"/>
<reference evidence="3 4" key="1">
    <citation type="submission" date="2010-08" db="EMBL/GenBank/DDBJ databases">
        <title>The draft genome of Desulfovibrio fructosovorans JJ.</title>
        <authorList>
            <consortium name="US DOE Joint Genome Institute (JGI-PGF)"/>
            <person name="Lucas S."/>
            <person name="Copeland A."/>
            <person name="Lapidus A."/>
            <person name="Cheng J.-F."/>
            <person name="Bruce D."/>
            <person name="Goodwin L."/>
            <person name="Pitluck S."/>
            <person name="Land M.L."/>
            <person name="Hauser L."/>
            <person name="Chang Y.-J."/>
            <person name="Jeffries C."/>
            <person name="Wall J.D."/>
            <person name="Stahl D.A."/>
            <person name="Arkin A.P."/>
            <person name="Dehal P."/>
            <person name="Stolyar S.M."/>
            <person name="Hazen T.C."/>
            <person name="Woyke T.J."/>
        </authorList>
    </citation>
    <scope>NUCLEOTIDE SEQUENCE [LARGE SCALE GENOMIC DNA]</scope>
    <source>
        <strain evidence="3 4">JJ</strain>
    </source>
</reference>
<feature type="binding site" evidence="2">
    <location>
        <position position="134"/>
    </location>
    <ligand>
        <name>Fe cation</name>
        <dbReference type="ChEBI" id="CHEBI:24875"/>
    </ligand>
</feature>
<dbReference type="PANTHER" id="PTHR10458:SF22">
    <property type="entry name" value="PEPTIDE DEFORMYLASE"/>
    <property type="match status" value="1"/>
</dbReference>
<comment type="caution">
    <text evidence="3">The sequence shown here is derived from an EMBL/GenBank/DDBJ whole genome shotgun (WGS) entry which is preliminary data.</text>
</comment>
<dbReference type="Pfam" id="PF01327">
    <property type="entry name" value="Pep_deformylase"/>
    <property type="match status" value="1"/>
</dbReference>
<dbReference type="SUPFAM" id="SSF56420">
    <property type="entry name" value="Peptide deformylase"/>
    <property type="match status" value="1"/>
</dbReference>
<dbReference type="GO" id="GO:0046872">
    <property type="term" value="F:metal ion binding"/>
    <property type="evidence" value="ECO:0007669"/>
    <property type="project" value="UniProtKB-KW"/>
</dbReference>
<sequence>MLLEILKYPHPILAAKSEPVPGVTPEIRQLADDMAETMYANQGVGLAAPQVGRSIRLVVIDLSGPDKREERINLVNPVITKAEGEQEDDEGCLSVRDYRANVKRAATVTVCATDLDGNPFCLEADGLLAVCLQHEIDHLDGVLFIDHISRLKRAMYDKRVKRWAKQKLQQQTDRKDS</sequence>
<comment type="similarity">
    <text evidence="1 2">Belongs to the polypeptide deformylase family.</text>
</comment>
<keyword evidence="2" id="KW-0408">Iron</keyword>
<dbReference type="EMBL" id="AECZ01000003">
    <property type="protein sequence ID" value="EFL52479.1"/>
    <property type="molecule type" value="Genomic_DNA"/>
</dbReference>
<dbReference type="InterPro" id="IPR036821">
    <property type="entry name" value="Peptide_deformylase_sf"/>
</dbReference>
<evidence type="ECO:0000256" key="2">
    <source>
        <dbReference type="HAMAP-Rule" id="MF_00163"/>
    </source>
</evidence>
<dbReference type="EC" id="3.5.1.88" evidence="2"/>
<name>E1JSJ6_SOLFR</name>
<keyword evidence="4" id="KW-1185">Reference proteome</keyword>
<organism evidence="3 4">
    <name type="scientific">Solidesulfovibrio fructosivorans JJ]</name>
    <dbReference type="NCBI Taxonomy" id="596151"/>
    <lineage>
        <taxon>Bacteria</taxon>
        <taxon>Pseudomonadati</taxon>
        <taxon>Thermodesulfobacteriota</taxon>
        <taxon>Desulfovibrionia</taxon>
        <taxon>Desulfovibrionales</taxon>
        <taxon>Desulfovibrionaceae</taxon>
        <taxon>Solidesulfovibrio</taxon>
    </lineage>
</organism>
<comment type="function">
    <text evidence="2">Removes the formyl group from the N-terminal Met of newly synthesized proteins. Requires at least a dipeptide for an efficient rate of reaction. N-terminal L-methionine is a prerequisite for activity but the enzyme has broad specificity at other positions.</text>
</comment>
<accession>E1JSJ6</accession>
<dbReference type="OrthoDB" id="9804313at2"/>
<comment type="catalytic activity">
    <reaction evidence="2">
        <text>N-terminal N-formyl-L-methionyl-[peptide] + H2O = N-terminal L-methionyl-[peptide] + formate</text>
        <dbReference type="Rhea" id="RHEA:24420"/>
        <dbReference type="Rhea" id="RHEA-COMP:10639"/>
        <dbReference type="Rhea" id="RHEA-COMP:10640"/>
        <dbReference type="ChEBI" id="CHEBI:15377"/>
        <dbReference type="ChEBI" id="CHEBI:15740"/>
        <dbReference type="ChEBI" id="CHEBI:49298"/>
        <dbReference type="ChEBI" id="CHEBI:64731"/>
        <dbReference type="EC" id="3.5.1.88"/>
    </reaction>
</comment>
<dbReference type="NCBIfam" id="NF001159">
    <property type="entry name" value="PRK00150.1-3"/>
    <property type="match status" value="1"/>
</dbReference>
<dbReference type="eggNOG" id="COG0242">
    <property type="taxonomic scope" value="Bacteria"/>
</dbReference>
<gene>
    <name evidence="2" type="primary">def</name>
    <name evidence="3" type="ORF">DesfrDRAFT_0585</name>
</gene>
<evidence type="ECO:0000313" key="3">
    <source>
        <dbReference type="EMBL" id="EFL52479.1"/>
    </source>
</evidence>
<feature type="binding site" evidence="2">
    <location>
        <position position="92"/>
    </location>
    <ligand>
        <name>Fe cation</name>
        <dbReference type="ChEBI" id="CHEBI:24875"/>
    </ligand>
</feature>
<protein>
    <recommendedName>
        <fullName evidence="2">Peptide deformylase</fullName>
        <shortName evidence="2">PDF</shortName>
        <ecNumber evidence="2">3.5.1.88</ecNumber>
    </recommendedName>
    <alternativeName>
        <fullName evidence="2">Polypeptide deformylase</fullName>
    </alternativeName>
</protein>